<accession>A0A6C0F3I0</accession>
<protein>
    <submittedName>
        <fullName evidence="1">Uncharacterized protein</fullName>
    </submittedName>
</protein>
<evidence type="ECO:0000313" key="1">
    <source>
        <dbReference type="EMBL" id="QHT36098.1"/>
    </source>
</evidence>
<reference evidence="1" key="1">
    <citation type="journal article" date="2020" name="Nature">
        <title>Giant virus diversity and host interactions through global metagenomics.</title>
        <authorList>
            <person name="Schulz F."/>
            <person name="Roux S."/>
            <person name="Paez-Espino D."/>
            <person name="Jungbluth S."/>
            <person name="Walsh D.A."/>
            <person name="Denef V.J."/>
            <person name="McMahon K.D."/>
            <person name="Konstantinidis K.T."/>
            <person name="Eloe-Fadrosh E.A."/>
            <person name="Kyrpides N.C."/>
            <person name="Woyke T."/>
        </authorList>
    </citation>
    <scope>NUCLEOTIDE SEQUENCE</scope>
    <source>
        <strain evidence="1">GVMAG-M-3300009182-46</strain>
    </source>
</reference>
<dbReference type="AlphaFoldDB" id="A0A6C0F3I0"/>
<organism evidence="1">
    <name type="scientific">viral metagenome</name>
    <dbReference type="NCBI Taxonomy" id="1070528"/>
    <lineage>
        <taxon>unclassified sequences</taxon>
        <taxon>metagenomes</taxon>
        <taxon>organismal metagenomes</taxon>
    </lineage>
</organism>
<sequence length="32" mass="3847">MCNGVIKFWDLQVRSSYVFILGFYVFDDKNIK</sequence>
<proteinExistence type="predicted"/>
<dbReference type="EMBL" id="MN739030">
    <property type="protein sequence ID" value="QHT36098.1"/>
    <property type="molecule type" value="Genomic_DNA"/>
</dbReference>
<name>A0A6C0F3I0_9ZZZZ</name>